<sequence>MAAILNNDLHWTARQVVRGWGFLLRCCSPSPHLLQNLSEIGQRLMEHKYRFFPVDGVDLHNIVQWLKGLEPSPIQLLPSFEHLLEEQYRKAVSMTIDSSFEALEVQWMDWRDEHKEFLDHLTT</sequence>
<reference evidence="1" key="1">
    <citation type="submission" date="2020-05" db="EMBL/GenBank/DDBJ databases">
        <title>Mycena genomes resolve the evolution of fungal bioluminescence.</title>
        <authorList>
            <person name="Tsai I.J."/>
        </authorList>
    </citation>
    <scope>NUCLEOTIDE SEQUENCE</scope>
    <source>
        <strain evidence="1">CCC161011</strain>
    </source>
</reference>
<dbReference type="EMBL" id="JACAZI010000036">
    <property type="protein sequence ID" value="KAF7328365.1"/>
    <property type="molecule type" value="Genomic_DNA"/>
</dbReference>
<gene>
    <name evidence="1" type="ORF">MVEN_02552100</name>
</gene>
<protein>
    <submittedName>
        <fullName evidence="1">Uncharacterized protein</fullName>
    </submittedName>
</protein>
<proteinExistence type="predicted"/>
<organism evidence="1 2">
    <name type="scientific">Mycena venus</name>
    <dbReference type="NCBI Taxonomy" id="2733690"/>
    <lineage>
        <taxon>Eukaryota</taxon>
        <taxon>Fungi</taxon>
        <taxon>Dikarya</taxon>
        <taxon>Basidiomycota</taxon>
        <taxon>Agaricomycotina</taxon>
        <taxon>Agaricomycetes</taxon>
        <taxon>Agaricomycetidae</taxon>
        <taxon>Agaricales</taxon>
        <taxon>Marasmiineae</taxon>
        <taxon>Mycenaceae</taxon>
        <taxon>Mycena</taxon>
    </lineage>
</organism>
<dbReference type="AlphaFoldDB" id="A0A8H6U2G1"/>
<dbReference type="Proteomes" id="UP000620124">
    <property type="component" value="Unassembled WGS sequence"/>
</dbReference>
<accession>A0A8H6U2G1</accession>
<comment type="caution">
    <text evidence="1">The sequence shown here is derived from an EMBL/GenBank/DDBJ whole genome shotgun (WGS) entry which is preliminary data.</text>
</comment>
<name>A0A8H6U2G1_9AGAR</name>
<dbReference type="OrthoDB" id="10511202at2759"/>
<evidence type="ECO:0000313" key="1">
    <source>
        <dbReference type="EMBL" id="KAF7328365.1"/>
    </source>
</evidence>
<keyword evidence="2" id="KW-1185">Reference proteome</keyword>
<evidence type="ECO:0000313" key="2">
    <source>
        <dbReference type="Proteomes" id="UP000620124"/>
    </source>
</evidence>